<proteinExistence type="predicted"/>
<protein>
    <submittedName>
        <fullName evidence="2">Uncharacterized protein</fullName>
    </submittedName>
</protein>
<feature type="transmembrane region" description="Helical" evidence="1">
    <location>
        <begin position="6"/>
        <end position="29"/>
    </location>
</feature>
<feature type="transmembrane region" description="Helical" evidence="1">
    <location>
        <begin position="204"/>
        <end position="223"/>
    </location>
</feature>
<name>A0AB34IFV8_PRYPA</name>
<dbReference type="Proteomes" id="UP001515480">
    <property type="component" value="Unassembled WGS sequence"/>
</dbReference>
<keyword evidence="1" id="KW-0472">Membrane</keyword>
<feature type="transmembrane region" description="Helical" evidence="1">
    <location>
        <begin position="303"/>
        <end position="322"/>
    </location>
</feature>
<accession>A0AB34IFV8</accession>
<evidence type="ECO:0000313" key="2">
    <source>
        <dbReference type="EMBL" id="KAL1498730.1"/>
    </source>
</evidence>
<feature type="transmembrane region" description="Helical" evidence="1">
    <location>
        <begin position="328"/>
        <end position="349"/>
    </location>
</feature>
<dbReference type="EMBL" id="JBGBPQ010000027">
    <property type="protein sequence ID" value="KAL1498730.1"/>
    <property type="molecule type" value="Genomic_DNA"/>
</dbReference>
<evidence type="ECO:0000313" key="3">
    <source>
        <dbReference type="Proteomes" id="UP001515480"/>
    </source>
</evidence>
<keyword evidence="3" id="KW-1185">Reference proteome</keyword>
<keyword evidence="1" id="KW-0812">Transmembrane</keyword>
<reference evidence="2 3" key="1">
    <citation type="journal article" date="2024" name="Science">
        <title>Giant polyketide synthase enzymes in the biosynthesis of giant marine polyether toxins.</title>
        <authorList>
            <person name="Fallon T.R."/>
            <person name="Shende V.V."/>
            <person name="Wierzbicki I.H."/>
            <person name="Pendleton A.L."/>
            <person name="Watervoot N.F."/>
            <person name="Auber R.P."/>
            <person name="Gonzalez D.J."/>
            <person name="Wisecaver J.H."/>
            <person name="Moore B.S."/>
        </authorList>
    </citation>
    <scope>NUCLEOTIDE SEQUENCE [LARGE SCALE GENOMIC DNA]</scope>
    <source>
        <strain evidence="2 3">12B1</strain>
    </source>
</reference>
<comment type="caution">
    <text evidence="2">The sequence shown here is derived from an EMBL/GenBank/DDBJ whole genome shotgun (WGS) entry which is preliminary data.</text>
</comment>
<sequence length="445" mass="48086">MDPRPMDAILLNALSLYFGTGVCLLALVLTRQAYKLSPGYRTRLGATGFHELPLDAPAPKKAGVMLAVLRDAWPATVSEMLMDTEAAHGMVFRSLMVAGCLACMQCDFASLAPPAAAEVPRAVGAAIGLVHLLRRLILSTAVGFCFAPVTGRDHGVMALRQETTSAAIGADTRSSRLQHVPWLRDTNIKALPAAKRAEMARTSLVGTIHCLLAAGMLSGFPALELASLVWDGYLTAAAHVDAARAGDAASIAWVGLALLRLLHVAAINLCMSVFTYHFVLGFFSPSRHHSFKGFWAEYSACRLFAQLMLLTSLQALFAWPRLFDGLPLLRLVSLAAAAAHAASALVFCVRNSLLCLRNAEYSEAELAAIFDKWRGNEAAVQTLLDAQLAFIARIQAQLFHVGNDAAAKPPHSRWLLMHQMMILCKFRSSGDLPVPASPRRKLHEN</sequence>
<gene>
    <name evidence="2" type="ORF">AB1Y20_014040</name>
</gene>
<evidence type="ECO:0000256" key="1">
    <source>
        <dbReference type="SAM" id="Phobius"/>
    </source>
</evidence>
<feature type="transmembrane region" description="Helical" evidence="1">
    <location>
        <begin position="261"/>
        <end position="283"/>
    </location>
</feature>
<organism evidence="2 3">
    <name type="scientific">Prymnesium parvum</name>
    <name type="common">Toxic golden alga</name>
    <dbReference type="NCBI Taxonomy" id="97485"/>
    <lineage>
        <taxon>Eukaryota</taxon>
        <taxon>Haptista</taxon>
        <taxon>Haptophyta</taxon>
        <taxon>Prymnesiophyceae</taxon>
        <taxon>Prymnesiales</taxon>
        <taxon>Prymnesiaceae</taxon>
        <taxon>Prymnesium</taxon>
    </lineage>
</organism>
<dbReference type="AlphaFoldDB" id="A0AB34IFV8"/>
<keyword evidence="1" id="KW-1133">Transmembrane helix</keyword>